<dbReference type="RefSeq" id="WP_341611774.1">
    <property type="nucleotide sequence ID" value="NZ_JBBWSC010000005.1"/>
</dbReference>
<dbReference type="Pfam" id="PF05595">
    <property type="entry name" value="DUF771"/>
    <property type="match status" value="1"/>
</dbReference>
<sequence length="81" mass="9816">MLQEKDFTTTLLEYKTLWTMYDLMAHTNKSRNTLLKKLLLNPKHQSKIAEFTHAPTHKNDQWSFVAKYMKQYIEENHNQIF</sequence>
<evidence type="ECO:0000313" key="1">
    <source>
        <dbReference type="EMBL" id="MEL0538247.1"/>
    </source>
</evidence>
<gene>
    <name evidence="1" type="ORF">AADA34_05790</name>
</gene>
<organism evidence="1 2">
    <name type="scientific">Staphylococcus debuckii</name>
    <dbReference type="NCBI Taxonomy" id="2044912"/>
    <lineage>
        <taxon>Bacteria</taxon>
        <taxon>Bacillati</taxon>
        <taxon>Bacillota</taxon>
        <taxon>Bacilli</taxon>
        <taxon>Bacillales</taxon>
        <taxon>Staphylococcaceae</taxon>
        <taxon>Staphylococcus</taxon>
    </lineage>
</organism>
<evidence type="ECO:0000313" key="2">
    <source>
        <dbReference type="Proteomes" id="UP001380601"/>
    </source>
</evidence>
<protein>
    <submittedName>
        <fullName evidence="1">DUF771 domain-containing protein</fullName>
    </submittedName>
</protein>
<proteinExistence type="predicted"/>
<dbReference type="Proteomes" id="UP001380601">
    <property type="component" value="Unassembled WGS sequence"/>
</dbReference>
<comment type="caution">
    <text evidence="1">The sequence shown here is derived from an EMBL/GenBank/DDBJ whole genome shotgun (WGS) entry which is preliminary data.</text>
</comment>
<reference evidence="1 2" key="1">
    <citation type="submission" date="2024-04" db="EMBL/GenBank/DDBJ databases">
        <title>Staphylococcus debuckii a clinical isolate.</title>
        <authorList>
            <person name="Magnan C."/>
            <person name="Plumet L."/>
            <person name="Morsli M."/>
            <person name="Molle V."/>
            <person name="Lavigne J.-P."/>
        </authorList>
    </citation>
    <scope>NUCLEOTIDE SEQUENCE [LARGE SCALE GENOMIC DNA]</scope>
    <source>
        <strain evidence="1 2">NSD001</strain>
    </source>
</reference>
<dbReference type="EMBL" id="JBBWSC010000005">
    <property type="protein sequence ID" value="MEL0538247.1"/>
    <property type="molecule type" value="Genomic_DNA"/>
</dbReference>
<accession>A0ABU9EXN9</accession>
<name>A0ABU9EXN9_9STAP</name>
<dbReference type="InterPro" id="IPR008489">
    <property type="entry name" value="DUF771"/>
</dbReference>
<keyword evidence="2" id="KW-1185">Reference proteome</keyword>